<evidence type="ECO:0000313" key="3">
    <source>
        <dbReference type="Proteomes" id="UP001239167"/>
    </source>
</evidence>
<dbReference type="InterPro" id="IPR049516">
    <property type="entry name" value="FAD-depend_C"/>
</dbReference>
<dbReference type="Proteomes" id="UP001239167">
    <property type="component" value="Unassembled WGS sequence"/>
</dbReference>
<keyword evidence="3" id="KW-1185">Reference proteome</keyword>
<dbReference type="PIRSF" id="PIRSF038984">
    <property type="entry name" value="FAD_binding_protein"/>
    <property type="match status" value="1"/>
</dbReference>
<evidence type="ECO:0000259" key="1">
    <source>
        <dbReference type="Pfam" id="PF21688"/>
    </source>
</evidence>
<dbReference type="SUPFAM" id="SSF51905">
    <property type="entry name" value="FAD/NAD(P)-binding domain"/>
    <property type="match status" value="1"/>
</dbReference>
<name>A0ABT9Y6P5_9FIRM</name>
<dbReference type="Gene3D" id="3.30.70.2700">
    <property type="match status" value="1"/>
</dbReference>
<gene>
    <name evidence="2" type="ORF">J2S01_001208</name>
</gene>
<organism evidence="2 3">
    <name type="scientific">Pectinatus haikarae</name>
    <dbReference type="NCBI Taxonomy" id="349096"/>
    <lineage>
        <taxon>Bacteria</taxon>
        <taxon>Bacillati</taxon>
        <taxon>Bacillota</taxon>
        <taxon>Negativicutes</taxon>
        <taxon>Selenomonadales</taxon>
        <taxon>Selenomonadaceae</taxon>
        <taxon>Pectinatus</taxon>
    </lineage>
</organism>
<dbReference type="RefSeq" id="WP_307223543.1">
    <property type="nucleotide sequence ID" value="NZ_CP116940.1"/>
</dbReference>
<dbReference type="EMBL" id="JAUSUE010000006">
    <property type="protein sequence ID" value="MDQ0203492.1"/>
    <property type="molecule type" value="Genomic_DNA"/>
</dbReference>
<dbReference type="InterPro" id="IPR028348">
    <property type="entry name" value="FAD-binding_protein"/>
</dbReference>
<protein>
    <submittedName>
        <fullName evidence="2">FAD-dependent dehydrogenase</fullName>
    </submittedName>
</protein>
<dbReference type="Pfam" id="PF21688">
    <property type="entry name" value="FAD-depend_C"/>
    <property type="match status" value="1"/>
</dbReference>
<accession>A0ABT9Y6P5</accession>
<dbReference type="Gene3D" id="3.50.50.60">
    <property type="entry name" value="FAD/NAD(P)-binding domain"/>
    <property type="match status" value="2"/>
</dbReference>
<sequence>MIRIKNLNTAFNNTEPLEKIAAAYLKISDKYIKKAVIVRKAIDARRYRNSPIFNVFTLDVFLTDNADKKKLMKRLRTNKNIELSAQPLPKVIPIVSGFKRNSENLRPVIAGFGPSGMFCALTLCRYGYRPIILERGRDIDTRHEDVKNFWRTGTLDPLSNVQFGEGGAGTFSDGKLTTRINDAKITQVLRDFVEAGAPQEILYLHKPHIGTDILRSVVKNIRRKILAAGGSIYFLNQLTDLQIINSKLKGVATSSGESIPCENLFLGIGHSARDTYEMLLRKGIQIEAKSFAVGVRIEHPQSLIDASQYGADAGSPYLPAADYALTWQNREKALSCYSFCMCPGGKVVSASSEENRLTTNGMSYYARNTGIANSALLVPVTPADFGGNILSGMEFQRHYENLAFSAGGKNYHAPVQTVGDFLTHQHGSDKFLTIPTYEPGITLADLHELLPAKVSAAIELALPNFDKKIPGFADKSVVMTGLEMRSSAPCRIIRDKNTFKSVSIAGLYPIGEGAGYAGGIMSAAIDGMNAALSYIYKR</sequence>
<reference evidence="2 3" key="1">
    <citation type="submission" date="2023-07" db="EMBL/GenBank/DDBJ databases">
        <title>Genomic Encyclopedia of Type Strains, Phase IV (KMG-IV): sequencing the most valuable type-strain genomes for metagenomic binning, comparative biology and taxonomic classification.</title>
        <authorList>
            <person name="Goeker M."/>
        </authorList>
    </citation>
    <scope>NUCLEOTIDE SEQUENCE [LARGE SCALE GENOMIC DNA]</scope>
    <source>
        <strain evidence="2 3">DSM 16980</strain>
    </source>
</reference>
<dbReference type="PANTHER" id="PTHR42842">
    <property type="entry name" value="FAD/NAD(P)-BINDING OXIDOREDUCTASE"/>
    <property type="match status" value="1"/>
</dbReference>
<dbReference type="PANTHER" id="PTHR42842:SF3">
    <property type="entry name" value="FAD_NAD(P)-BINDING OXIDOREDUCTASE FAMILY PROTEIN"/>
    <property type="match status" value="1"/>
</dbReference>
<evidence type="ECO:0000313" key="2">
    <source>
        <dbReference type="EMBL" id="MDQ0203492.1"/>
    </source>
</evidence>
<comment type="caution">
    <text evidence="2">The sequence shown here is derived from an EMBL/GenBank/DDBJ whole genome shotgun (WGS) entry which is preliminary data.</text>
</comment>
<proteinExistence type="predicted"/>
<feature type="domain" description="FAD-dependent protein C-terminal" evidence="1">
    <location>
        <begin position="290"/>
        <end position="486"/>
    </location>
</feature>
<dbReference type="InterPro" id="IPR036188">
    <property type="entry name" value="FAD/NAD-bd_sf"/>
</dbReference>